<dbReference type="PANTHER" id="PTHR44688">
    <property type="entry name" value="DNA-BINDING TRANSCRIPTIONAL ACTIVATOR DEVR_DOSR"/>
    <property type="match status" value="1"/>
</dbReference>
<dbReference type="Gene3D" id="1.10.10.10">
    <property type="entry name" value="Winged helix-like DNA-binding domain superfamily/Winged helix DNA-binding domain"/>
    <property type="match status" value="1"/>
</dbReference>
<keyword evidence="2" id="KW-0238">DNA-binding</keyword>
<dbReference type="PANTHER" id="PTHR44688:SF16">
    <property type="entry name" value="DNA-BINDING TRANSCRIPTIONAL ACTIVATOR DEVR_DOSR"/>
    <property type="match status" value="1"/>
</dbReference>
<dbReference type="GO" id="GO:0006355">
    <property type="term" value="P:regulation of DNA-templated transcription"/>
    <property type="evidence" value="ECO:0007669"/>
    <property type="project" value="InterPro"/>
</dbReference>
<keyword evidence="6" id="KW-1185">Reference proteome</keyword>
<dbReference type="CDD" id="cd06170">
    <property type="entry name" value="LuxR_C_like"/>
    <property type="match status" value="1"/>
</dbReference>
<keyword evidence="3" id="KW-0804">Transcription</keyword>
<dbReference type="SUPFAM" id="SSF46894">
    <property type="entry name" value="C-terminal effector domain of the bipartite response regulators"/>
    <property type="match status" value="1"/>
</dbReference>
<gene>
    <name evidence="5" type="ORF">E1809_22615</name>
</gene>
<dbReference type="InterPro" id="IPR016032">
    <property type="entry name" value="Sig_transdc_resp-reg_C-effctor"/>
</dbReference>
<evidence type="ECO:0000256" key="2">
    <source>
        <dbReference type="ARBA" id="ARBA00023125"/>
    </source>
</evidence>
<proteinExistence type="predicted"/>
<dbReference type="InterPro" id="IPR000792">
    <property type="entry name" value="Tscrpt_reg_LuxR_C"/>
</dbReference>
<reference evidence="5 6" key="1">
    <citation type="submission" date="2019-03" db="EMBL/GenBank/DDBJ databases">
        <title>Whole genome sequence of Arthrobacter sp JH1-1.</title>
        <authorList>
            <person name="Trinh H.N."/>
        </authorList>
    </citation>
    <scope>NUCLEOTIDE SEQUENCE [LARGE SCALE GENOMIC DNA]</scope>
    <source>
        <strain evidence="5 6">JH1-1</strain>
    </source>
</reference>
<dbReference type="PROSITE" id="PS50043">
    <property type="entry name" value="HTH_LUXR_2"/>
    <property type="match status" value="1"/>
</dbReference>
<evidence type="ECO:0000313" key="5">
    <source>
        <dbReference type="EMBL" id="TDF90084.1"/>
    </source>
</evidence>
<dbReference type="Pfam" id="PF00196">
    <property type="entry name" value="GerE"/>
    <property type="match status" value="1"/>
</dbReference>
<evidence type="ECO:0000313" key="6">
    <source>
        <dbReference type="Proteomes" id="UP000295511"/>
    </source>
</evidence>
<comment type="caution">
    <text evidence="5">The sequence shown here is derived from an EMBL/GenBank/DDBJ whole genome shotgun (WGS) entry which is preliminary data.</text>
</comment>
<keyword evidence="1" id="KW-0805">Transcription regulation</keyword>
<dbReference type="EMBL" id="SMRU01000037">
    <property type="protein sequence ID" value="TDF90084.1"/>
    <property type="molecule type" value="Genomic_DNA"/>
</dbReference>
<feature type="domain" description="HTH luxR-type" evidence="4">
    <location>
        <begin position="708"/>
        <end position="772"/>
    </location>
</feature>
<dbReference type="GO" id="GO:0003677">
    <property type="term" value="F:DNA binding"/>
    <property type="evidence" value="ECO:0007669"/>
    <property type="project" value="UniProtKB-KW"/>
</dbReference>
<dbReference type="SMART" id="SM00421">
    <property type="entry name" value="HTH_LUXR"/>
    <property type="match status" value="1"/>
</dbReference>
<name>A0A4V2ZRV1_9MICC</name>
<dbReference type="Proteomes" id="UP000295511">
    <property type="component" value="Unassembled WGS sequence"/>
</dbReference>
<dbReference type="AlphaFoldDB" id="A0A4V2ZRV1"/>
<organism evidence="5 6">
    <name type="scientific">Arthrobacter terricola</name>
    <dbReference type="NCBI Taxonomy" id="2547396"/>
    <lineage>
        <taxon>Bacteria</taxon>
        <taxon>Bacillati</taxon>
        <taxon>Actinomycetota</taxon>
        <taxon>Actinomycetes</taxon>
        <taxon>Micrococcales</taxon>
        <taxon>Micrococcaceae</taxon>
        <taxon>Arthrobacter</taxon>
    </lineage>
</organism>
<evidence type="ECO:0000256" key="3">
    <source>
        <dbReference type="ARBA" id="ARBA00023163"/>
    </source>
</evidence>
<sequence length="773" mass="85012">MAVADVLAERLARIGAKAIVVDDIDLLDKESAAVIDIVQRRTQRPLVMTMGDKPLYSRTSVFTPARWPEAKIRLSPLRYDQVNKLLAQTLGAPPDVDLTSLILMKSAGNPRLVVRIAQSAKLSKRLVLREGQWSIGKHSLWNEYLQSTIEALLHGLSADELTALHTLAAVGARPAASLAPTIEADVLDELERRGLVAAAEDADNVIWVDISPPVIGDYFRDHHTVSSRKMLGNRIAQELESSASHAITDFPGPVATLLNELRTEAGAGTAATRHFQEQLRILEQTTYGLWERERNMSNAAAFLRFYWGGPIDPVRIEYIFNNTETADANPADHFFFTMTRALWGIFRGAEVVDVTGILKEVGDAEPEWKAEAEAFAIYLQASFDRIPADFDDAWEQLDSKHPESGVLPVIRGIVELYRFDPQAALEALDSAEGFEISASMAPFVHGLALHIAGRSDEALVYSLTQRTEARSSLNQFGFVAISYVAALALVQRGLMREADWVMSSVFALGRPGFLVSNLHDAMLRLAGLRSLSDSGKDIPSLGVQSRRDVADIGPLPGTGKAVYDLVSRKYINPGMFDEAAARVISEQLDRGFITEAVYASLFMLSLYPGPRTLEKTKRFFRKNGVTSHGQFLALASAVLKADYPLLEELLEHYERDSDLILIGNLLHGAAKRQSLEPDPCPVAPFQDLAASFNARFPLRAEYPFLDTGEGLPQHLSAREIEIAVLAGSHSNAEIASRLGISTRTVENHISRSLKKTGTTTRAALHELVRRPGK</sequence>
<dbReference type="OrthoDB" id="4811808at2"/>
<protein>
    <submittedName>
        <fullName evidence="5">LuxR family transcriptional regulator</fullName>
    </submittedName>
</protein>
<evidence type="ECO:0000256" key="1">
    <source>
        <dbReference type="ARBA" id="ARBA00023015"/>
    </source>
</evidence>
<dbReference type="InterPro" id="IPR036388">
    <property type="entry name" value="WH-like_DNA-bd_sf"/>
</dbReference>
<evidence type="ECO:0000259" key="4">
    <source>
        <dbReference type="PROSITE" id="PS50043"/>
    </source>
</evidence>
<accession>A0A4V2ZRV1</accession>